<organism evidence="6">
    <name type="scientific">Anopheles coluzzii</name>
    <name type="common">African malaria mosquito</name>
    <dbReference type="NCBI Taxonomy" id="1518534"/>
    <lineage>
        <taxon>Eukaryota</taxon>
        <taxon>Metazoa</taxon>
        <taxon>Ecdysozoa</taxon>
        <taxon>Arthropoda</taxon>
        <taxon>Hexapoda</taxon>
        <taxon>Insecta</taxon>
        <taxon>Pterygota</taxon>
        <taxon>Neoptera</taxon>
        <taxon>Endopterygota</taxon>
        <taxon>Diptera</taxon>
        <taxon>Nematocera</taxon>
        <taxon>Culicoidea</taxon>
        <taxon>Culicidae</taxon>
        <taxon>Anophelinae</taxon>
        <taxon>Anopheles</taxon>
    </lineage>
</organism>
<accession>A0A8W7P0E8</accession>
<dbReference type="SUPFAM" id="SSF82199">
    <property type="entry name" value="SET domain"/>
    <property type="match status" value="1"/>
</dbReference>
<dbReference type="Gene3D" id="6.10.140.2220">
    <property type="match status" value="1"/>
</dbReference>
<feature type="domain" description="MYND-type" evidence="5">
    <location>
        <begin position="205"/>
        <end position="245"/>
    </location>
</feature>
<dbReference type="InterPro" id="IPR002893">
    <property type="entry name" value="Znf_MYND"/>
</dbReference>
<evidence type="ECO:0000256" key="1">
    <source>
        <dbReference type="ARBA" id="ARBA00022723"/>
    </source>
</evidence>
<dbReference type="EnsemblMetazoa" id="ACOM022781-RA">
    <property type="protein sequence ID" value="ACOM022781-PA.1"/>
    <property type="gene ID" value="ACOM022781"/>
</dbReference>
<dbReference type="Gene3D" id="1.10.220.160">
    <property type="match status" value="1"/>
</dbReference>
<evidence type="ECO:0000256" key="3">
    <source>
        <dbReference type="ARBA" id="ARBA00022833"/>
    </source>
</evidence>
<dbReference type="GO" id="GO:0008270">
    <property type="term" value="F:zinc ion binding"/>
    <property type="evidence" value="ECO:0007669"/>
    <property type="project" value="UniProtKB-KW"/>
</dbReference>
<dbReference type="InterPro" id="IPR046341">
    <property type="entry name" value="SET_dom_sf"/>
</dbReference>
<evidence type="ECO:0000256" key="2">
    <source>
        <dbReference type="ARBA" id="ARBA00022771"/>
    </source>
</evidence>
<dbReference type="Proteomes" id="UP000075882">
    <property type="component" value="Unassembled WGS sequence"/>
</dbReference>
<dbReference type="VEuPathDB" id="VectorBase:ACON2_033670"/>
<dbReference type="Gene3D" id="2.170.270.10">
    <property type="entry name" value="SET domain"/>
    <property type="match status" value="1"/>
</dbReference>
<protein>
    <recommendedName>
        <fullName evidence="5">MYND-type domain-containing protein</fullName>
    </recommendedName>
</protein>
<dbReference type="PROSITE" id="PS01360">
    <property type="entry name" value="ZF_MYND_1"/>
    <property type="match status" value="1"/>
</dbReference>
<name>A0A8W7P0E8_ANOCL</name>
<keyword evidence="3" id="KW-0862">Zinc</keyword>
<evidence type="ECO:0000259" key="5">
    <source>
        <dbReference type="PROSITE" id="PS50865"/>
    </source>
</evidence>
<proteinExistence type="predicted"/>
<dbReference type="AlphaFoldDB" id="A0A8W7P0E8"/>
<dbReference type="PROSITE" id="PS50865">
    <property type="entry name" value="ZF_MYND_2"/>
    <property type="match status" value="1"/>
</dbReference>
<dbReference type="SUPFAM" id="SSF144232">
    <property type="entry name" value="HIT/MYND zinc finger-like"/>
    <property type="match status" value="1"/>
</dbReference>
<keyword evidence="1" id="KW-0479">Metal-binding</keyword>
<evidence type="ECO:0000313" key="6">
    <source>
        <dbReference type="EnsemblMetazoa" id="ACOM022781-PA.1"/>
    </source>
</evidence>
<evidence type="ECO:0000256" key="4">
    <source>
        <dbReference type="PROSITE-ProRule" id="PRU00134"/>
    </source>
</evidence>
<dbReference type="PANTHER" id="PTHR47111">
    <property type="entry name" value="BCDNA.LD29892"/>
    <property type="match status" value="1"/>
</dbReference>
<dbReference type="Pfam" id="PF01753">
    <property type="entry name" value="zf-MYND"/>
    <property type="match status" value="1"/>
</dbReference>
<keyword evidence="2 4" id="KW-0863">Zinc-finger</keyword>
<dbReference type="PANTHER" id="PTHR47111:SF1">
    <property type="entry name" value="SET AND MYND DOMAIN-CONTAINING PROTEIN 4"/>
    <property type="match status" value="1"/>
</dbReference>
<reference evidence="6" key="1">
    <citation type="submission" date="2022-08" db="UniProtKB">
        <authorList>
            <consortium name="EnsemblMetazoa"/>
        </authorList>
    </citation>
    <scope>IDENTIFICATION</scope>
</reference>
<sequence>METEAEAVPVLVASRSCRNDRKLVEFIIQQRMVLLDTQWLLSTGWFKKDNDLALRMYERIPTTFNSHSVLKLNQVIAYSEPRSERLKHAYLQRAVHAYANREDFYCMYNLWHLEEVDEIGGLLNPLYQELYQELSRAARDRRSGIINPSPQHDVHYQHCFANVLCKELPECGRFLTPQRRCNRGSTVMCERPYVRLLVADRYFRCHYCLAHVPLVLIPCPTCSSTLYCSNTCRNRAYDEYHALECAILACLRIQFTTLEHLAVRLTCRVINMFAGQLDQLEPYVRSLLASFTPSSHSTPYGRDAPESPCNQYARIYHLATNRRQITRAALTENGLRAVSLAKLLVEQNKLPAGLLPIIAELTVRHMHIAAANVLPLHRSDADPAVESQNKTSTRYALVLLTTGSRLNHACSSNLAYQLTQNGTIDRR</sequence>